<dbReference type="Proteomes" id="UP001195483">
    <property type="component" value="Unassembled WGS sequence"/>
</dbReference>
<sequence>MKYIYNHYDYMKKNAITQFPMEIYQLYYSCTKHRYSTKLEMKQKKRTTVAVIVSEATWKIKNIHSIIL</sequence>
<dbReference type="AlphaFoldDB" id="A0AAE0TI54"/>
<reference evidence="1" key="1">
    <citation type="journal article" date="2021" name="Genome Biol. Evol.">
        <title>A High-Quality Reference Genome for a Parasitic Bivalve with Doubly Uniparental Inheritance (Bivalvia: Unionida).</title>
        <authorList>
            <person name="Smith C.H."/>
        </authorList>
    </citation>
    <scope>NUCLEOTIDE SEQUENCE</scope>
    <source>
        <strain evidence="1">CHS0354</strain>
    </source>
</reference>
<evidence type="ECO:0000313" key="1">
    <source>
        <dbReference type="EMBL" id="KAK3610058.1"/>
    </source>
</evidence>
<comment type="caution">
    <text evidence="1">The sequence shown here is derived from an EMBL/GenBank/DDBJ whole genome shotgun (WGS) entry which is preliminary data.</text>
</comment>
<keyword evidence="2" id="KW-1185">Reference proteome</keyword>
<reference evidence="1" key="3">
    <citation type="submission" date="2023-05" db="EMBL/GenBank/DDBJ databases">
        <authorList>
            <person name="Smith C.H."/>
        </authorList>
    </citation>
    <scope>NUCLEOTIDE SEQUENCE</scope>
    <source>
        <strain evidence="1">CHS0354</strain>
        <tissue evidence="1">Mantle</tissue>
    </source>
</reference>
<reference evidence="1" key="2">
    <citation type="journal article" date="2021" name="Genome Biol. Evol.">
        <title>Developing a high-quality reference genome for a parasitic bivalve with doubly uniparental inheritance (Bivalvia: Unionida).</title>
        <authorList>
            <person name="Smith C.H."/>
        </authorList>
    </citation>
    <scope>NUCLEOTIDE SEQUENCE</scope>
    <source>
        <strain evidence="1">CHS0354</strain>
        <tissue evidence="1">Mantle</tissue>
    </source>
</reference>
<name>A0AAE0TI54_9BIVA</name>
<dbReference type="EMBL" id="JAEAOA010001908">
    <property type="protein sequence ID" value="KAK3610058.1"/>
    <property type="molecule type" value="Genomic_DNA"/>
</dbReference>
<evidence type="ECO:0000313" key="2">
    <source>
        <dbReference type="Proteomes" id="UP001195483"/>
    </source>
</evidence>
<gene>
    <name evidence="1" type="ORF">CHS0354_032143</name>
</gene>
<organism evidence="1 2">
    <name type="scientific">Potamilus streckersoni</name>
    <dbReference type="NCBI Taxonomy" id="2493646"/>
    <lineage>
        <taxon>Eukaryota</taxon>
        <taxon>Metazoa</taxon>
        <taxon>Spiralia</taxon>
        <taxon>Lophotrochozoa</taxon>
        <taxon>Mollusca</taxon>
        <taxon>Bivalvia</taxon>
        <taxon>Autobranchia</taxon>
        <taxon>Heteroconchia</taxon>
        <taxon>Palaeoheterodonta</taxon>
        <taxon>Unionida</taxon>
        <taxon>Unionoidea</taxon>
        <taxon>Unionidae</taxon>
        <taxon>Ambleminae</taxon>
        <taxon>Lampsilini</taxon>
        <taxon>Potamilus</taxon>
    </lineage>
</organism>
<protein>
    <submittedName>
        <fullName evidence="1">Uncharacterized protein</fullName>
    </submittedName>
</protein>
<accession>A0AAE0TI54</accession>
<proteinExistence type="predicted"/>